<evidence type="ECO:0000256" key="1">
    <source>
        <dbReference type="ARBA" id="ARBA00022946"/>
    </source>
</evidence>
<dbReference type="InterPro" id="IPR009044">
    <property type="entry name" value="ssDNA-bd_transcriptional_reg"/>
</dbReference>
<gene>
    <name evidence="2" type="ORF">UFOVP724_82</name>
</gene>
<accession>A0A6J5NR37</accession>
<dbReference type="PANTHER" id="PTHR31745">
    <property type="entry name" value="SINGLE-STRANDED DNA-BINDING PROTEIN WHY2, MITOCHONDRIAL"/>
    <property type="match status" value="1"/>
</dbReference>
<reference evidence="2" key="1">
    <citation type="submission" date="2020-04" db="EMBL/GenBank/DDBJ databases">
        <authorList>
            <person name="Chiriac C."/>
            <person name="Salcher M."/>
            <person name="Ghai R."/>
            <person name="Kavagutti S V."/>
        </authorList>
    </citation>
    <scope>NUCLEOTIDE SEQUENCE</scope>
</reference>
<dbReference type="SUPFAM" id="SSF54447">
    <property type="entry name" value="ssDNA-binding transcriptional regulator domain"/>
    <property type="match status" value="1"/>
</dbReference>
<evidence type="ECO:0000313" key="2">
    <source>
        <dbReference type="EMBL" id="CAB4160126.1"/>
    </source>
</evidence>
<name>A0A6J5NR37_9CAUD</name>
<dbReference type="InterPro" id="IPR013742">
    <property type="entry name" value="Whirly"/>
</dbReference>
<protein>
    <submittedName>
        <fullName evidence="2">Whirly transcription factor</fullName>
    </submittedName>
</protein>
<proteinExistence type="predicted"/>
<keyword evidence="1" id="KW-0809">Transit peptide</keyword>
<organism evidence="2">
    <name type="scientific">uncultured Caudovirales phage</name>
    <dbReference type="NCBI Taxonomy" id="2100421"/>
    <lineage>
        <taxon>Viruses</taxon>
        <taxon>Duplodnaviria</taxon>
        <taxon>Heunggongvirae</taxon>
        <taxon>Uroviricota</taxon>
        <taxon>Caudoviricetes</taxon>
        <taxon>Peduoviridae</taxon>
        <taxon>Maltschvirus</taxon>
        <taxon>Maltschvirus maltsch</taxon>
    </lineage>
</organism>
<dbReference type="GO" id="GO:0006355">
    <property type="term" value="P:regulation of DNA-templated transcription"/>
    <property type="evidence" value="ECO:0007669"/>
    <property type="project" value="InterPro"/>
</dbReference>
<sequence length="141" mass="15894">MMYPAPFCIYKKSAAAQFNLIPPKRNDKGRVEREGAVMLEVANAKGDKVYDWSNKLNFAIQINDIIMLFNNLENPDRLFHNNEGTTKTLEFKQGEGKFAGTYMMTLKVNDVKITVPLSGGEYTVLTLLLKGSIEKVLGWSE</sequence>
<dbReference type="Gene3D" id="2.30.31.10">
    <property type="entry name" value="Transcriptional Coactivator Pc4, Chain A"/>
    <property type="match status" value="1"/>
</dbReference>
<dbReference type="PANTHER" id="PTHR31745:SF1">
    <property type="entry name" value="SINGLE-STRANDED DNA-BINDING PROTEIN WHY2, MITOCHONDRIAL"/>
    <property type="match status" value="1"/>
</dbReference>
<dbReference type="EMBL" id="LR796696">
    <property type="protein sequence ID" value="CAB4160126.1"/>
    <property type="molecule type" value="Genomic_DNA"/>
</dbReference>
<dbReference type="Pfam" id="PF08536">
    <property type="entry name" value="Whirly"/>
    <property type="match status" value="1"/>
</dbReference>
<dbReference type="GO" id="GO:0003697">
    <property type="term" value="F:single-stranded DNA binding"/>
    <property type="evidence" value="ECO:0007669"/>
    <property type="project" value="InterPro"/>
</dbReference>
<dbReference type="GO" id="GO:0006952">
    <property type="term" value="P:defense response"/>
    <property type="evidence" value="ECO:0007669"/>
    <property type="project" value="InterPro"/>
</dbReference>